<sequence>MPELIKSSESFENIVKDTKLTVVHFSADWAEQCAQINDLLDELKKQPDFSEVQFYQCLAEDLSEISLKYNVDSVPTTLLFQSSKVLNRIDGTDTAKITATIKKYIQSDLNVSVVNKVPLEERLKQLINKSKVMLFMKGDRTAPRCGFSKQIVQILNDTGVLYETFDILTDEEVRQGLKTFSDWPTYPQLYVNGELIGGLDIVKEMLNAGELKSALSA</sequence>
<keyword evidence="3" id="KW-0411">Iron-sulfur</keyword>
<dbReference type="GO" id="GO:0046872">
    <property type="term" value="F:metal ion binding"/>
    <property type="evidence" value="ECO:0007669"/>
    <property type="project" value="UniProtKB-KW"/>
</dbReference>
<keyword evidence="5" id="KW-1185">Reference proteome</keyword>
<dbReference type="OrthoDB" id="415696at2759"/>
<dbReference type="InterPro" id="IPR013766">
    <property type="entry name" value="Thioredoxin_domain"/>
</dbReference>
<evidence type="ECO:0000313" key="6">
    <source>
        <dbReference type="RefSeq" id="XP_018325728.1"/>
    </source>
</evidence>
<dbReference type="PANTHER" id="PTHR10293:SF73">
    <property type="entry name" value="GLUTAREDOXIN-3"/>
    <property type="match status" value="1"/>
</dbReference>
<dbReference type="GO" id="GO:0005634">
    <property type="term" value="C:nucleus"/>
    <property type="evidence" value="ECO:0007669"/>
    <property type="project" value="TreeGrafter"/>
</dbReference>
<dbReference type="AlphaFoldDB" id="A0A1W4WZZ6"/>
<dbReference type="PROSITE" id="PS51352">
    <property type="entry name" value="THIOREDOXIN_2"/>
    <property type="match status" value="1"/>
</dbReference>
<keyword evidence="2" id="KW-0408">Iron</keyword>
<dbReference type="Pfam" id="PF00462">
    <property type="entry name" value="Glutaredoxin"/>
    <property type="match status" value="1"/>
</dbReference>
<dbReference type="SUPFAM" id="SSF52833">
    <property type="entry name" value="Thioredoxin-like"/>
    <property type="match status" value="2"/>
</dbReference>
<reference evidence="6" key="1">
    <citation type="submission" date="2025-08" db="UniProtKB">
        <authorList>
            <consortium name="RefSeq"/>
        </authorList>
    </citation>
    <scope>IDENTIFICATION</scope>
    <source>
        <tissue evidence="6">Entire body</tissue>
    </source>
</reference>
<dbReference type="InterPro" id="IPR036249">
    <property type="entry name" value="Thioredoxin-like_sf"/>
</dbReference>
<dbReference type="Proteomes" id="UP000192223">
    <property type="component" value="Unplaced"/>
</dbReference>
<dbReference type="FunFam" id="3.40.30.10:FF:000012">
    <property type="entry name" value="Monothiol glutaredoxin"/>
    <property type="match status" value="1"/>
</dbReference>
<dbReference type="CDD" id="cd03028">
    <property type="entry name" value="GRX_PICOT_like"/>
    <property type="match status" value="1"/>
</dbReference>
<evidence type="ECO:0000313" key="5">
    <source>
        <dbReference type="Proteomes" id="UP000192223"/>
    </source>
</evidence>
<protein>
    <submittedName>
        <fullName evidence="6">Glutaredoxin-3</fullName>
    </submittedName>
</protein>
<evidence type="ECO:0000256" key="2">
    <source>
        <dbReference type="ARBA" id="ARBA00023004"/>
    </source>
</evidence>
<dbReference type="InterPro" id="IPR033658">
    <property type="entry name" value="GRX_PICOT-like"/>
</dbReference>
<dbReference type="InterPro" id="IPR002109">
    <property type="entry name" value="Glutaredoxin"/>
</dbReference>
<dbReference type="InParanoid" id="A0A1W4WZZ6"/>
<dbReference type="CDD" id="cd02984">
    <property type="entry name" value="TRX_PICOT"/>
    <property type="match status" value="1"/>
</dbReference>
<accession>A0A1W4WZZ6</accession>
<organism evidence="5 6">
    <name type="scientific">Agrilus planipennis</name>
    <name type="common">Emerald ash borer</name>
    <name type="synonym">Agrilus marcopoli</name>
    <dbReference type="NCBI Taxonomy" id="224129"/>
    <lineage>
        <taxon>Eukaryota</taxon>
        <taxon>Metazoa</taxon>
        <taxon>Ecdysozoa</taxon>
        <taxon>Arthropoda</taxon>
        <taxon>Hexapoda</taxon>
        <taxon>Insecta</taxon>
        <taxon>Pterygota</taxon>
        <taxon>Neoptera</taxon>
        <taxon>Endopterygota</taxon>
        <taxon>Coleoptera</taxon>
        <taxon>Polyphaga</taxon>
        <taxon>Elateriformia</taxon>
        <taxon>Buprestoidea</taxon>
        <taxon>Buprestidae</taxon>
        <taxon>Agrilinae</taxon>
        <taxon>Agrilus</taxon>
    </lineage>
</organism>
<feature type="domain" description="Thioredoxin" evidence="4">
    <location>
        <begin position="1"/>
        <end position="128"/>
    </location>
</feature>
<evidence type="ECO:0000259" key="4">
    <source>
        <dbReference type="PROSITE" id="PS51352"/>
    </source>
</evidence>
<dbReference type="PANTHER" id="PTHR10293">
    <property type="entry name" value="GLUTAREDOXIN FAMILY MEMBER"/>
    <property type="match status" value="1"/>
</dbReference>
<dbReference type="FunCoup" id="A0A1W4WZZ6">
    <property type="interactions" value="2112"/>
</dbReference>
<dbReference type="Gene3D" id="3.40.30.10">
    <property type="entry name" value="Glutaredoxin"/>
    <property type="match status" value="2"/>
</dbReference>
<dbReference type="KEGG" id="apln:108737399"/>
<dbReference type="GO" id="GO:0051536">
    <property type="term" value="F:iron-sulfur cluster binding"/>
    <property type="evidence" value="ECO:0007669"/>
    <property type="project" value="UniProtKB-KW"/>
</dbReference>
<name>A0A1W4WZZ6_AGRPL</name>
<dbReference type="GeneID" id="108737399"/>
<keyword evidence="1" id="KW-0479">Metal-binding</keyword>
<dbReference type="NCBIfam" id="TIGR00365">
    <property type="entry name" value="Grx4 family monothiol glutaredoxin"/>
    <property type="match status" value="1"/>
</dbReference>
<dbReference type="Pfam" id="PF00085">
    <property type="entry name" value="Thioredoxin"/>
    <property type="match status" value="1"/>
</dbReference>
<dbReference type="InterPro" id="IPR004480">
    <property type="entry name" value="Monothiol_GRX-rel"/>
</dbReference>
<proteinExistence type="predicted"/>
<dbReference type="GO" id="GO:0006879">
    <property type="term" value="P:intracellular iron ion homeostasis"/>
    <property type="evidence" value="ECO:0007669"/>
    <property type="project" value="TreeGrafter"/>
</dbReference>
<gene>
    <name evidence="6" type="primary">LOC108737399</name>
</gene>
<dbReference type="RefSeq" id="XP_018325728.1">
    <property type="nucleotide sequence ID" value="XM_018470226.2"/>
</dbReference>
<evidence type="ECO:0000256" key="1">
    <source>
        <dbReference type="ARBA" id="ARBA00022723"/>
    </source>
</evidence>
<dbReference type="GO" id="GO:0005829">
    <property type="term" value="C:cytosol"/>
    <property type="evidence" value="ECO:0007669"/>
    <property type="project" value="TreeGrafter"/>
</dbReference>
<dbReference type="STRING" id="224129.A0A1W4WZZ6"/>
<dbReference type="PROSITE" id="PS51354">
    <property type="entry name" value="GLUTAREDOXIN_2"/>
    <property type="match status" value="1"/>
</dbReference>
<evidence type="ECO:0000256" key="3">
    <source>
        <dbReference type="ARBA" id="ARBA00023014"/>
    </source>
</evidence>